<feature type="domain" description="Methyltransferase" evidence="3">
    <location>
        <begin position="94"/>
        <end position="183"/>
    </location>
</feature>
<dbReference type="CDD" id="cd02440">
    <property type="entry name" value="AdoMet_MTases"/>
    <property type="match status" value="1"/>
</dbReference>
<dbReference type="SUPFAM" id="SSF53335">
    <property type="entry name" value="S-adenosyl-L-methionine-dependent methyltransferases"/>
    <property type="match status" value="1"/>
</dbReference>
<dbReference type="InterPro" id="IPR029063">
    <property type="entry name" value="SAM-dependent_MTases_sf"/>
</dbReference>
<dbReference type="GO" id="GO:0032259">
    <property type="term" value="P:methylation"/>
    <property type="evidence" value="ECO:0007669"/>
    <property type="project" value="UniProtKB-KW"/>
</dbReference>
<dbReference type="Pfam" id="PF13649">
    <property type="entry name" value="Methyltransf_25"/>
    <property type="match status" value="1"/>
</dbReference>
<evidence type="ECO:0000259" key="3">
    <source>
        <dbReference type="Pfam" id="PF13649"/>
    </source>
</evidence>
<keyword evidence="5" id="KW-1185">Reference proteome</keyword>
<dbReference type="Gene3D" id="3.40.50.150">
    <property type="entry name" value="Vaccinia Virus protein VP39"/>
    <property type="match status" value="1"/>
</dbReference>
<keyword evidence="1" id="KW-0489">Methyltransferase</keyword>
<protein>
    <recommendedName>
        <fullName evidence="3">Methyltransferase domain-containing protein</fullName>
    </recommendedName>
</protein>
<reference evidence="4 5" key="1">
    <citation type="submission" date="2016-03" db="EMBL/GenBank/DDBJ databases">
        <title>Shallow-sea hydrothermal system.</title>
        <authorList>
            <person name="Tang K."/>
        </authorList>
    </citation>
    <scope>NUCLEOTIDE SEQUENCE [LARGE SCALE GENOMIC DNA]</scope>
    <source>
        <strain evidence="4 5">JLT9</strain>
    </source>
</reference>
<organism evidence="4 5">
    <name type="scientific">Serinicoccus hydrothermalis</name>
    <dbReference type="NCBI Taxonomy" id="1758689"/>
    <lineage>
        <taxon>Bacteria</taxon>
        <taxon>Bacillati</taxon>
        <taxon>Actinomycetota</taxon>
        <taxon>Actinomycetes</taxon>
        <taxon>Micrococcales</taxon>
        <taxon>Ornithinimicrobiaceae</taxon>
        <taxon>Serinicoccus</taxon>
    </lineage>
</organism>
<dbReference type="PATRIC" id="fig|1758689.4.peg.130"/>
<dbReference type="PANTHER" id="PTHR43861:SF1">
    <property type="entry name" value="TRANS-ACONITATE 2-METHYLTRANSFERASE"/>
    <property type="match status" value="1"/>
</dbReference>
<sequence length="307" mass="33415">MEIFPEGLEPMERVRASPQEAYAANRDNWDGRAQVHAASAAYDLDGLVADPERVSSVVQRDLQILGPHLPDAEDRRGADGIPRLDGLDLCHLQCHIGTDTLGLARRGARCTGVDLSPRSLAIARDLAARAGHEIRYVEANVLAAADAVGEDFDLVHTSIGTICWLQDLGEWGRQIAALLRPGGTFFFRDSHPMSNVMLDTDPGVMTPAYGYFPLAEGEVFTHADGVTYTDGDTAVITQPRNYEWSHSVSEILMALVDAGLQVVAVGEHQDLPWPQHPSMTAEGEGWVLPEPWRSQVPVALSVVARKP</sequence>
<name>A0A1B1N7Y0_9MICO</name>
<evidence type="ECO:0000313" key="4">
    <source>
        <dbReference type="EMBL" id="ANS77521.1"/>
    </source>
</evidence>
<evidence type="ECO:0000256" key="1">
    <source>
        <dbReference type="ARBA" id="ARBA00022603"/>
    </source>
</evidence>
<dbReference type="OrthoDB" id="8385759at2"/>
<proteinExistence type="predicted"/>
<evidence type="ECO:0000313" key="5">
    <source>
        <dbReference type="Proteomes" id="UP000092482"/>
    </source>
</evidence>
<dbReference type="AlphaFoldDB" id="A0A1B1N7Y0"/>
<keyword evidence="2" id="KW-0808">Transferase</keyword>
<dbReference type="EMBL" id="CP014989">
    <property type="protein sequence ID" value="ANS77521.1"/>
    <property type="molecule type" value="Genomic_DNA"/>
</dbReference>
<dbReference type="Proteomes" id="UP000092482">
    <property type="component" value="Chromosome"/>
</dbReference>
<evidence type="ECO:0000256" key="2">
    <source>
        <dbReference type="ARBA" id="ARBA00022679"/>
    </source>
</evidence>
<dbReference type="InterPro" id="IPR041698">
    <property type="entry name" value="Methyltransf_25"/>
</dbReference>
<dbReference type="RefSeq" id="WP_083190394.1">
    <property type="nucleotide sequence ID" value="NZ_CP014989.1"/>
</dbReference>
<accession>A0A1B1N7Y0</accession>
<dbReference type="PANTHER" id="PTHR43861">
    <property type="entry name" value="TRANS-ACONITATE 2-METHYLTRANSFERASE-RELATED"/>
    <property type="match status" value="1"/>
</dbReference>
<dbReference type="STRING" id="1758689.SGUI_0125"/>
<dbReference type="GO" id="GO:0008168">
    <property type="term" value="F:methyltransferase activity"/>
    <property type="evidence" value="ECO:0007669"/>
    <property type="project" value="UniProtKB-KW"/>
</dbReference>
<gene>
    <name evidence="4" type="ORF">SGUI_0125</name>
</gene>
<dbReference type="KEGG" id="serj:SGUI_0125"/>